<feature type="signal peptide" evidence="3">
    <location>
        <begin position="1"/>
        <end position="19"/>
    </location>
</feature>
<protein>
    <submittedName>
        <fullName evidence="5">Peptidylprolyl isomerase</fullName>
    </submittedName>
</protein>
<evidence type="ECO:0000313" key="5">
    <source>
        <dbReference type="EMBL" id="GLR16904.1"/>
    </source>
</evidence>
<keyword evidence="6" id="KW-1185">Reference proteome</keyword>
<feature type="domain" description="PpiC" evidence="4">
    <location>
        <begin position="276"/>
        <end position="373"/>
    </location>
</feature>
<dbReference type="PROSITE" id="PS50198">
    <property type="entry name" value="PPIC_PPIASE_2"/>
    <property type="match status" value="2"/>
</dbReference>
<dbReference type="InterPro" id="IPR023058">
    <property type="entry name" value="PPIase_PpiC_CS"/>
</dbReference>
<keyword evidence="1 3" id="KW-0732">Signal</keyword>
<evidence type="ECO:0000256" key="3">
    <source>
        <dbReference type="SAM" id="SignalP"/>
    </source>
</evidence>
<dbReference type="SUPFAM" id="SSF109998">
    <property type="entry name" value="Triger factor/SurA peptide-binding domain-like"/>
    <property type="match status" value="1"/>
</dbReference>
<dbReference type="RefSeq" id="WP_235290916.1">
    <property type="nucleotide sequence ID" value="NZ_BSOH01000007.1"/>
</dbReference>
<feature type="chain" id="PRO_5041275490" evidence="3">
    <location>
        <begin position="20"/>
        <end position="453"/>
    </location>
</feature>
<keyword evidence="2" id="KW-0697">Rotamase</keyword>
<sequence length="453" mass="51791">MKYFIGVFTLLLFVTSANAQLKGKVIDKVVAKVGSEYILLSDVEKQFSYLKQSQPSSPPESKCEVIESIIAQKIMVNQAKLDSIEVGDDEVEAQLEFRIENILGQMGNNEEFFVEYYGQTVNEVKEWMREDLKNQLLSERMQAQIINEVIIRPEEVVAFYENIPKDSIPLLNAEVELAEIVIKPEASDSSKDLSYKRLLDIRNQIVNDSADFAALAKQFSDDLGSGSKGGDLGWTKRGSFVSEFEAVAYNLERDEISELVESEFGYHLIQLLDRRGNLIKTRHILITPEVTDSDIERTKQFLDSLSLAITADSISFQAAVKKYSNKKIESYNNNGRMTNPQTNTTFYSTNELPPEIYFGIEELEVNEVSAPIEYQDRKGDPMFRIVQVQSKTKPHIANLKQDYSRLQKFAIESKKNEYFNDWIVSKLNNTYMEIDDLYSGCDNIQNWLEVKSQ</sequence>
<dbReference type="Gene3D" id="1.10.4030.10">
    <property type="entry name" value="Porin chaperone SurA, peptide-binding domain"/>
    <property type="match status" value="1"/>
</dbReference>
<reference evidence="5" key="2">
    <citation type="submission" date="2023-01" db="EMBL/GenBank/DDBJ databases">
        <title>Draft genome sequence of Portibacter lacus strain NBRC 108769.</title>
        <authorList>
            <person name="Sun Q."/>
            <person name="Mori K."/>
        </authorList>
    </citation>
    <scope>NUCLEOTIDE SEQUENCE</scope>
    <source>
        <strain evidence="5">NBRC 108769</strain>
    </source>
</reference>
<dbReference type="EMBL" id="BSOH01000007">
    <property type="protein sequence ID" value="GLR16904.1"/>
    <property type="molecule type" value="Genomic_DNA"/>
</dbReference>
<dbReference type="InterPro" id="IPR027304">
    <property type="entry name" value="Trigger_fact/SurA_dom_sf"/>
</dbReference>
<dbReference type="AlphaFoldDB" id="A0AA37WEQ1"/>
<evidence type="ECO:0000259" key="4">
    <source>
        <dbReference type="PROSITE" id="PS50198"/>
    </source>
</evidence>
<evidence type="ECO:0000256" key="2">
    <source>
        <dbReference type="PROSITE-ProRule" id="PRU00278"/>
    </source>
</evidence>
<comment type="caution">
    <text evidence="5">The sequence shown here is derived from an EMBL/GenBank/DDBJ whole genome shotgun (WGS) entry which is preliminary data.</text>
</comment>
<dbReference type="SUPFAM" id="SSF54534">
    <property type="entry name" value="FKBP-like"/>
    <property type="match status" value="2"/>
</dbReference>
<name>A0AA37WEQ1_9BACT</name>
<gene>
    <name evidence="5" type="primary">surA</name>
    <name evidence="5" type="ORF">GCM10007940_15190</name>
</gene>
<reference evidence="5" key="1">
    <citation type="journal article" date="2014" name="Int. J. Syst. Evol. Microbiol.">
        <title>Complete genome sequence of Corynebacterium casei LMG S-19264T (=DSM 44701T), isolated from a smear-ripened cheese.</title>
        <authorList>
            <consortium name="US DOE Joint Genome Institute (JGI-PGF)"/>
            <person name="Walter F."/>
            <person name="Albersmeier A."/>
            <person name="Kalinowski J."/>
            <person name="Ruckert C."/>
        </authorList>
    </citation>
    <scope>NUCLEOTIDE SEQUENCE</scope>
    <source>
        <strain evidence="5">NBRC 108769</strain>
    </source>
</reference>
<proteinExistence type="predicted"/>
<dbReference type="InterPro" id="IPR046357">
    <property type="entry name" value="PPIase_dom_sf"/>
</dbReference>
<evidence type="ECO:0000313" key="6">
    <source>
        <dbReference type="Proteomes" id="UP001156666"/>
    </source>
</evidence>
<dbReference type="GO" id="GO:0003755">
    <property type="term" value="F:peptidyl-prolyl cis-trans isomerase activity"/>
    <property type="evidence" value="ECO:0007669"/>
    <property type="project" value="UniProtKB-KW"/>
</dbReference>
<dbReference type="PROSITE" id="PS01096">
    <property type="entry name" value="PPIC_PPIASE_1"/>
    <property type="match status" value="1"/>
</dbReference>
<keyword evidence="2 5" id="KW-0413">Isomerase</keyword>
<feature type="domain" description="PpiC" evidence="4">
    <location>
        <begin position="172"/>
        <end position="273"/>
    </location>
</feature>
<dbReference type="PANTHER" id="PTHR47637">
    <property type="entry name" value="CHAPERONE SURA"/>
    <property type="match status" value="1"/>
</dbReference>
<accession>A0AA37WEQ1</accession>
<evidence type="ECO:0000256" key="1">
    <source>
        <dbReference type="ARBA" id="ARBA00022729"/>
    </source>
</evidence>
<dbReference type="InterPro" id="IPR050280">
    <property type="entry name" value="OMP_Chaperone_SurA"/>
</dbReference>
<dbReference type="Proteomes" id="UP001156666">
    <property type="component" value="Unassembled WGS sequence"/>
</dbReference>
<dbReference type="Gene3D" id="3.10.50.40">
    <property type="match status" value="2"/>
</dbReference>
<organism evidence="5 6">
    <name type="scientific">Portibacter lacus</name>
    <dbReference type="NCBI Taxonomy" id="1099794"/>
    <lineage>
        <taxon>Bacteria</taxon>
        <taxon>Pseudomonadati</taxon>
        <taxon>Bacteroidota</taxon>
        <taxon>Saprospiria</taxon>
        <taxon>Saprospirales</taxon>
        <taxon>Haliscomenobacteraceae</taxon>
        <taxon>Portibacter</taxon>
    </lineage>
</organism>
<dbReference type="Pfam" id="PF00639">
    <property type="entry name" value="Rotamase"/>
    <property type="match status" value="2"/>
</dbReference>
<dbReference type="InterPro" id="IPR000297">
    <property type="entry name" value="PPIase_PpiC"/>
</dbReference>
<dbReference type="PANTHER" id="PTHR47637:SF1">
    <property type="entry name" value="CHAPERONE SURA"/>
    <property type="match status" value="1"/>
</dbReference>